<protein>
    <recommendedName>
        <fullName evidence="1">Peptidase A1 domain-containing protein</fullName>
    </recommendedName>
</protein>
<sequence length="80" mass="8969">MATATFHFDGIFGLGQPELSFFEHLAKNNVIAKPWLGFYFSNSVGEHGEALFGGANEAHYKGALRFAEVQGRFWQFRLEG</sequence>
<dbReference type="PROSITE" id="PS51767">
    <property type="entry name" value="PEPTIDASE_A1"/>
    <property type="match status" value="1"/>
</dbReference>
<accession>A0AAQ4EYV3</accession>
<evidence type="ECO:0000313" key="2">
    <source>
        <dbReference type="EMBL" id="KAK8779919.1"/>
    </source>
</evidence>
<dbReference type="SUPFAM" id="SSF50630">
    <property type="entry name" value="Acid proteases"/>
    <property type="match status" value="1"/>
</dbReference>
<dbReference type="AlphaFoldDB" id="A0AAQ4EYV3"/>
<proteinExistence type="predicted"/>
<feature type="domain" description="Peptidase A1" evidence="1">
    <location>
        <begin position="1"/>
        <end position="80"/>
    </location>
</feature>
<keyword evidence="3" id="KW-1185">Reference proteome</keyword>
<dbReference type="Pfam" id="PF00026">
    <property type="entry name" value="Asp"/>
    <property type="match status" value="1"/>
</dbReference>
<gene>
    <name evidence="2" type="ORF">V5799_018740</name>
</gene>
<dbReference type="InterPro" id="IPR021109">
    <property type="entry name" value="Peptidase_aspartic_dom_sf"/>
</dbReference>
<feature type="non-terminal residue" evidence="2">
    <location>
        <position position="80"/>
    </location>
</feature>
<name>A0AAQ4EYV3_AMBAM</name>
<dbReference type="EMBL" id="JARKHS020009379">
    <property type="protein sequence ID" value="KAK8779919.1"/>
    <property type="molecule type" value="Genomic_DNA"/>
</dbReference>
<evidence type="ECO:0000259" key="1">
    <source>
        <dbReference type="PROSITE" id="PS51767"/>
    </source>
</evidence>
<reference evidence="2 3" key="1">
    <citation type="journal article" date="2023" name="Arcadia Sci">
        <title>De novo assembly of a long-read Amblyomma americanum tick genome.</title>
        <authorList>
            <person name="Chou S."/>
            <person name="Poskanzer K.E."/>
            <person name="Rollins M."/>
            <person name="Thuy-Boun P.S."/>
        </authorList>
    </citation>
    <scope>NUCLEOTIDE SEQUENCE [LARGE SCALE GENOMIC DNA]</scope>
    <source>
        <strain evidence="2">F_SG_1</strain>
        <tissue evidence="2">Salivary glands</tissue>
    </source>
</reference>
<organism evidence="2 3">
    <name type="scientific">Amblyomma americanum</name>
    <name type="common">Lone star tick</name>
    <dbReference type="NCBI Taxonomy" id="6943"/>
    <lineage>
        <taxon>Eukaryota</taxon>
        <taxon>Metazoa</taxon>
        <taxon>Ecdysozoa</taxon>
        <taxon>Arthropoda</taxon>
        <taxon>Chelicerata</taxon>
        <taxon>Arachnida</taxon>
        <taxon>Acari</taxon>
        <taxon>Parasitiformes</taxon>
        <taxon>Ixodida</taxon>
        <taxon>Ixodoidea</taxon>
        <taxon>Ixodidae</taxon>
        <taxon>Amblyomminae</taxon>
        <taxon>Amblyomma</taxon>
    </lineage>
</organism>
<comment type="caution">
    <text evidence="2">The sequence shown here is derived from an EMBL/GenBank/DDBJ whole genome shotgun (WGS) entry which is preliminary data.</text>
</comment>
<dbReference type="InterPro" id="IPR033121">
    <property type="entry name" value="PEPTIDASE_A1"/>
</dbReference>
<evidence type="ECO:0000313" key="3">
    <source>
        <dbReference type="Proteomes" id="UP001321473"/>
    </source>
</evidence>
<dbReference type="Proteomes" id="UP001321473">
    <property type="component" value="Unassembled WGS sequence"/>
</dbReference>
<dbReference type="Gene3D" id="2.40.70.10">
    <property type="entry name" value="Acid Proteases"/>
    <property type="match status" value="1"/>
</dbReference>